<dbReference type="Proteomes" id="UP000238322">
    <property type="component" value="Unassembled WGS sequence"/>
</dbReference>
<sequence>MAGNNLGGQWVPLKQLRVMSQWGGSQRLDFRANMTIQHTRFAQEIQFANAHSDFDFPSVRF</sequence>
<comment type="caution">
    <text evidence="1">The sequence shown here is derived from an EMBL/GenBank/DDBJ whole genome shotgun (WGS) entry which is preliminary data.</text>
</comment>
<protein>
    <submittedName>
        <fullName evidence="1">Uncharacterized protein</fullName>
    </submittedName>
</protein>
<name>A0A2S8FZ22_9BACT</name>
<proteinExistence type="predicted"/>
<reference evidence="1 2" key="1">
    <citation type="submission" date="2018-02" db="EMBL/GenBank/DDBJ databases">
        <title>Comparative genomes isolates from brazilian mangrove.</title>
        <authorList>
            <person name="Araujo J.E."/>
            <person name="Taketani R.G."/>
            <person name="Silva M.C.P."/>
            <person name="Loureco M.V."/>
            <person name="Andreote F.D."/>
        </authorList>
    </citation>
    <scope>NUCLEOTIDE SEQUENCE [LARGE SCALE GENOMIC DNA]</scope>
    <source>
        <strain evidence="1 2">Hex-1 MGV</strain>
    </source>
</reference>
<gene>
    <name evidence="1" type="ORF">C5Y83_05755</name>
</gene>
<dbReference type="AlphaFoldDB" id="A0A2S8FZ22"/>
<dbReference type="EMBL" id="PUHY01000005">
    <property type="protein sequence ID" value="PQO37447.1"/>
    <property type="molecule type" value="Genomic_DNA"/>
</dbReference>
<evidence type="ECO:0000313" key="1">
    <source>
        <dbReference type="EMBL" id="PQO37447.1"/>
    </source>
</evidence>
<accession>A0A2S8FZ22</accession>
<evidence type="ECO:0000313" key="2">
    <source>
        <dbReference type="Proteomes" id="UP000238322"/>
    </source>
</evidence>
<organism evidence="1 2">
    <name type="scientific">Blastopirellula marina</name>
    <dbReference type="NCBI Taxonomy" id="124"/>
    <lineage>
        <taxon>Bacteria</taxon>
        <taxon>Pseudomonadati</taxon>
        <taxon>Planctomycetota</taxon>
        <taxon>Planctomycetia</taxon>
        <taxon>Pirellulales</taxon>
        <taxon>Pirellulaceae</taxon>
        <taxon>Blastopirellula</taxon>
    </lineage>
</organism>